<sequence length="204" mass="23031">MKRNNRTPLTDKEIIPILKHLSLLPKKPSPTKKMDTNDNVFEPLTPDSPNNNNSNDSTTDPPIDNNTIHQPIICSSLPAETTELVAALQFPQQTSLATTLLPIATNLKIAKTIPKDPPVKVNLNVEPNFTNRPSIFSRMSTLPTMYAQPWTIRLHPYLPVHQRIGPIPLSRINFVMRHPPTPLNMIHVNRNNHDAPCCSHHHFH</sequence>
<feature type="region of interest" description="Disordered" evidence="1">
    <location>
        <begin position="25"/>
        <end position="69"/>
    </location>
</feature>
<comment type="caution">
    <text evidence="2">The sequence shown here is derived from an EMBL/GenBank/DDBJ whole genome shotgun (WGS) entry which is preliminary data.</text>
</comment>
<dbReference type="AlphaFoldDB" id="A0A6V7U0F0"/>
<evidence type="ECO:0000313" key="2">
    <source>
        <dbReference type="EMBL" id="CAD2139489.1"/>
    </source>
</evidence>
<dbReference type="EMBL" id="CAJEWN010000023">
    <property type="protein sequence ID" value="CAD2139489.1"/>
    <property type="molecule type" value="Genomic_DNA"/>
</dbReference>
<feature type="compositionally biased region" description="Low complexity" evidence="1">
    <location>
        <begin position="45"/>
        <end position="62"/>
    </location>
</feature>
<dbReference type="Proteomes" id="UP000580250">
    <property type="component" value="Unassembled WGS sequence"/>
</dbReference>
<evidence type="ECO:0000313" key="3">
    <source>
        <dbReference type="Proteomes" id="UP000580250"/>
    </source>
</evidence>
<gene>
    <name evidence="2" type="ORF">MENT_LOCUS6167</name>
</gene>
<name>A0A6V7U0F0_MELEN</name>
<organism evidence="2 3">
    <name type="scientific">Meloidogyne enterolobii</name>
    <name type="common">Root-knot nematode worm</name>
    <name type="synonym">Meloidogyne mayaguensis</name>
    <dbReference type="NCBI Taxonomy" id="390850"/>
    <lineage>
        <taxon>Eukaryota</taxon>
        <taxon>Metazoa</taxon>
        <taxon>Ecdysozoa</taxon>
        <taxon>Nematoda</taxon>
        <taxon>Chromadorea</taxon>
        <taxon>Rhabditida</taxon>
        <taxon>Tylenchina</taxon>
        <taxon>Tylenchomorpha</taxon>
        <taxon>Tylenchoidea</taxon>
        <taxon>Meloidogynidae</taxon>
        <taxon>Meloidogyninae</taxon>
        <taxon>Meloidogyne</taxon>
    </lineage>
</organism>
<evidence type="ECO:0000256" key="1">
    <source>
        <dbReference type="SAM" id="MobiDB-lite"/>
    </source>
</evidence>
<proteinExistence type="predicted"/>
<reference evidence="2 3" key="1">
    <citation type="submission" date="2020-08" db="EMBL/GenBank/DDBJ databases">
        <authorList>
            <person name="Koutsovoulos G."/>
            <person name="Danchin GJ E."/>
        </authorList>
    </citation>
    <scope>NUCLEOTIDE SEQUENCE [LARGE SCALE GENOMIC DNA]</scope>
</reference>
<protein>
    <submittedName>
        <fullName evidence="2">Uncharacterized protein</fullName>
    </submittedName>
</protein>
<accession>A0A6V7U0F0</accession>